<reference evidence="2" key="1">
    <citation type="submission" date="2018-05" db="EMBL/GenBank/DDBJ databases">
        <authorList>
            <person name="Lanie J.A."/>
            <person name="Ng W.-L."/>
            <person name="Kazmierczak K.M."/>
            <person name="Andrzejewski T.M."/>
            <person name="Davidsen T.M."/>
            <person name="Wayne K.J."/>
            <person name="Tettelin H."/>
            <person name="Glass J.I."/>
            <person name="Rusch D."/>
            <person name="Podicherti R."/>
            <person name="Tsui H.-C.T."/>
            <person name="Winkler M.E."/>
        </authorList>
    </citation>
    <scope>NUCLEOTIDE SEQUENCE</scope>
</reference>
<sequence>MKKYFTIILLTFFGTGAAYAQIDTLKFIEEYIKSSASGVLPDDIDIIFGQPAAVPEPFQLNEKTKEIANSGNFDNKLINKPGASLETLTFTNAGATGHTGPTQTEVNTAYSSTTLEGKVTINDQGIQEWTVPHTMTYTIEAWGAQGGGTGGTPGKGARMKGDFNLTKDEVIKIVVGQMGIAETDYYIDGYAGGGGGGTFVIKTPYNNTASILLIAGGGGGSGVAGYAGYGGITSETDSNTGSAGNGGTPGSNGNSGAGFSGNGVLGGHNGETIAYSFVNGAVGGVGHSGGGTGYGGFGGGAGDAYADGGGGGGYSGGNAETNYYGGFGAGSYNSGSNQDNTADTRESHGQIIITYSPSPSIASVSLASDNSTIAVTFSEAVYNATGGSGALEADDFAFSISGGTATLSSTTPTSIDPNGNVYTLGIGLSGTPNGSETLTVNPVDDSIYDAADFEASTSQSNNTATLNEKILPTISSVSVESDNSTIAVTFSEAVY</sequence>
<gene>
    <name evidence="2" type="ORF">METZ01_LOCUS149851</name>
</gene>
<dbReference type="PANTHER" id="PTHR31535:SF3">
    <property type="entry name" value="REGULATORY PROTEIN ZESTE"/>
    <property type="match status" value="1"/>
</dbReference>
<feature type="non-terminal residue" evidence="2">
    <location>
        <position position="1"/>
    </location>
</feature>
<evidence type="ECO:0000313" key="2">
    <source>
        <dbReference type="EMBL" id="SVA96997.1"/>
    </source>
</evidence>
<protein>
    <recommendedName>
        <fullName evidence="3">SbsA Ig-like domain-containing protein</fullName>
    </recommendedName>
</protein>
<feature type="non-terminal residue" evidence="2">
    <location>
        <position position="495"/>
    </location>
</feature>
<dbReference type="PANTHER" id="PTHR31535">
    <property type="match status" value="1"/>
</dbReference>
<proteinExistence type="predicted"/>
<keyword evidence="1" id="KW-0732">Signal</keyword>
<organism evidence="2">
    <name type="scientific">marine metagenome</name>
    <dbReference type="NCBI Taxonomy" id="408172"/>
    <lineage>
        <taxon>unclassified sequences</taxon>
        <taxon>metagenomes</taxon>
        <taxon>ecological metagenomes</taxon>
    </lineage>
</organism>
<dbReference type="EMBL" id="UINC01024065">
    <property type="protein sequence ID" value="SVA96997.1"/>
    <property type="molecule type" value="Genomic_DNA"/>
</dbReference>
<dbReference type="InterPro" id="IPR014755">
    <property type="entry name" value="Cu-Rt/internalin_Ig-like"/>
</dbReference>
<name>A0A382A7G5_9ZZZZ</name>
<dbReference type="AlphaFoldDB" id="A0A382A7G5"/>
<evidence type="ECO:0008006" key="3">
    <source>
        <dbReference type="Google" id="ProtNLM"/>
    </source>
</evidence>
<dbReference type="Gene3D" id="2.60.40.1220">
    <property type="match status" value="1"/>
</dbReference>
<accession>A0A382A7G5</accession>
<evidence type="ECO:0000256" key="1">
    <source>
        <dbReference type="ARBA" id="ARBA00022729"/>
    </source>
</evidence>